<feature type="compositionally biased region" description="Low complexity" evidence="1">
    <location>
        <begin position="44"/>
        <end position="57"/>
    </location>
</feature>
<feature type="compositionally biased region" description="Low complexity" evidence="1">
    <location>
        <begin position="451"/>
        <end position="460"/>
    </location>
</feature>
<feature type="region of interest" description="Disordered" evidence="1">
    <location>
        <begin position="1"/>
        <end position="460"/>
    </location>
</feature>
<evidence type="ECO:0000313" key="3">
    <source>
        <dbReference type="EMBL" id="VDI45804.1"/>
    </source>
</evidence>
<reference evidence="3" key="1">
    <citation type="submission" date="2018-11" db="EMBL/GenBank/DDBJ databases">
        <authorList>
            <person name="Alioto T."/>
            <person name="Alioto T."/>
        </authorList>
    </citation>
    <scope>NUCLEOTIDE SEQUENCE</scope>
</reference>
<feature type="compositionally biased region" description="Polar residues" evidence="1">
    <location>
        <begin position="63"/>
        <end position="74"/>
    </location>
</feature>
<feature type="compositionally biased region" description="Basic and acidic residues" evidence="1">
    <location>
        <begin position="332"/>
        <end position="343"/>
    </location>
</feature>
<comment type="caution">
    <text evidence="3">The sequence shown here is derived from an EMBL/GenBank/DDBJ whole genome shotgun (WGS) entry which is preliminary data.</text>
</comment>
<feature type="compositionally biased region" description="Acidic residues" evidence="1">
    <location>
        <begin position="431"/>
        <end position="440"/>
    </location>
</feature>
<organism evidence="3 4">
    <name type="scientific">Mytilus galloprovincialis</name>
    <name type="common">Mediterranean mussel</name>
    <dbReference type="NCBI Taxonomy" id="29158"/>
    <lineage>
        <taxon>Eukaryota</taxon>
        <taxon>Metazoa</taxon>
        <taxon>Spiralia</taxon>
        <taxon>Lophotrochozoa</taxon>
        <taxon>Mollusca</taxon>
        <taxon>Bivalvia</taxon>
        <taxon>Autobranchia</taxon>
        <taxon>Pteriomorphia</taxon>
        <taxon>Mytilida</taxon>
        <taxon>Mytiloidea</taxon>
        <taxon>Mytilidae</taxon>
        <taxon>Mytilinae</taxon>
        <taxon>Mytilus</taxon>
    </lineage>
</organism>
<name>A0A8B6F776_MYTGA</name>
<feature type="domain" description="PiggyBac transposable element-derived protein 4 C-terminal zinc-finger" evidence="2">
    <location>
        <begin position="594"/>
        <end position="652"/>
    </location>
</feature>
<evidence type="ECO:0000313" key="4">
    <source>
        <dbReference type="Proteomes" id="UP000596742"/>
    </source>
</evidence>
<dbReference type="Pfam" id="PF13842">
    <property type="entry name" value="zf-Tnp_2"/>
    <property type="match status" value="2"/>
</dbReference>
<feature type="compositionally biased region" description="Polar residues" evidence="1">
    <location>
        <begin position="88"/>
        <end position="102"/>
    </location>
</feature>
<accession>A0A8B6F776</accession>
<proteinExistence type="predicted"/>
<feature type="compositionally biased region" description="Low complexity" evidence="1">
    <location>
        <begin position="163"/>
        <end position="204"/>
    </location>
</feature>
<feature type="compositionally biased region" description="Low complexity" evidence="1">
    <location>
        <begin position="392"/>
        <end position="404"/>
    </location>
</feature>
<gene>
    <name evidence="3" type="ORF">MGAL_10B029717</name>
</gene>
<protein>
    <recommendedName>
        <fullName evidence="2">PiggyBac transposable element-derived protein 4 C-terminal zinc-finger domain-containing protein</fullName>
    </recommendedName>
</protein>
<feature type="compositionally biased region" description="Basic and acidic residues" evidence="1">
    <location>
        <begin position="1"/>
        <end position="26"/>
    </location>
</feature>
<dbReference type="AlphaFoldDB" id="A0A8B6F776"/>
<evidence type="ECO:0000259" key="2">
    <source>
        <dbReference type="Pfam" id="PF13842"/>
    </source>
</evidence>
<keyword evidence="4" id="KW-1185">Reference proteome</keyword>
<sequence>MLEFRHVRATDLQKTVQDRLMKRASEMGRPLSPSSKKQRLYRASTPPSESSQSSFSQRADDTFSMSHSYGSGQQEPWDRVPRPGANAASMSRGQSQRFQQPSVIDIVEDSIELIHVDPGDGSSHQPPSQKGVAVSVASQLDSGPPNISIVSVTGNTGPPHGPSPSQGHSQRQTSGPSYSSPHVPSSSSYTPRHSSVSSSPSQSKASDRAIISLTDPQISQITREVTHQLQQQEHSASSSRPPALQLAPGLTSPHESLSQQRPPHFPFTERLQQTASKPSFAAGSARQVGAPQMPNLHSGSSSTGSPSTLRPDRSPSLSGRSDSMDRPPSVEASKDSSKQKNEDSSTASSADLMADITIIKVETGDETMSKEHKDSGQPGHSSDGVIHSTDHSGLLSGDTTGGLDMHVDAPDDGGTMTMQIQRNDDGMGQEGDSDIEELEATGDWPHDSNDDSSLSNDPNNPLGGFRGFDLSCFAYWNVNRSMDSGIPGHRIVPNEGHKQRKCKQCQKYRRKTKSGWQVASRFRCESCDVSLCRDDTSERDCFKQYHEELLGTHIKISPRTEDLGQMQVSYYTDYYKDMYRGMVLTNKSFEVPGHPCVSNEGHKQKKCMYCRFYNNKTRSGLPIFTRHKCGTCEVPLCKLETSERMCFKAYHDTLIKTQGGKLDDEGNE</sequence>
<dbReference type="InterPro" id="IPR032718">
    <property type="entry name" value="PGBD4_Znf_C"/>
</dbReference>
<feature type="compositionally biased region" description="Polar residues" evidence="1">
    <location>
        <begin position="214"/>
        <end position="240"/>
    </location>
</feature>
<feature type="compositionally biased region" description="Low complexity" evidence="1">
    <location>
        <begin position="298"/>
        <end position="308"/>
    </location>
</feature>
<evidence type="ECO:0000256" key="1">
    <source>
        <dbReference type="SAM" id="MobiDB-lite"/>
    </source>
</evidence>
<dbReference type="EMBL" id="UYJE01006409">
    <property type="protein sequence ID" value="VDI45804.1"/>
    <property type="molecule type" value="Genomic_DNA"/>
</dbReference>
<feature type="domain" description="PiggyBac transposable element-derived protein 4 C-terminal zinc-finger" evidence="2">
    <location>
        <begin position="488"/>
        <end position="546"/>
    </location>
</feature>
<dbReference type="OrthoDB" id="6141044at2759"/>
<dbReference type="Proteomes" id="UP000596742">
    <property type="component" value="Unassembled WGS sequence"/>
</dbReference>